<keyword evidence="2" id="KW-1185">Reference proteome</keyword>
<reference evidence="1 2" key="1">
    <citation type="submission" date="2020-06" db="EMBL/GenBank/DDBJ databases">
        <title>Genome mining for natural products.</title>
        <authorList>
            <person name="Zhang B."/>
            <person name="Shi J."/>
            <person name="Ge H."/>
        </authorList>
    </citation>
    <scope>NUCLEOTIDE SEQUENCE [LARGE SCALE GENOMIC DNA]</scope>
    <source>
        <strain evidence="1 2">NA02069</strain>
    </source>
</reference>
<evidence type="ECO:0000313" key="2">
    <source>
        <dbReference type="Proteomes" id="UP000509418"/>
    </source>
</evidence>
<gene>
    <name evidence="1" type="ORF">HUT05_26520</name>
</gene>
<proteinExistence type="predicted"/>
<dbReference type="Proteomes" id="UP000509418">
    <property type="component" value="Chromosome"/>
</dbReference>
<sequence length="96" mass="10270">MRNLPRTKRVLTTQVNIDTAPAPDGRMVLAVGRFRRLPCENCGDFKAVKVVIGGPLVTCSECVAPTAGLDDVMDDVEGADDAKGYETEDLFAGWAA</sequence>
<protein>
    <submittedName>
        <fullName evidence="1">Uncharacterized protein</fullName>
    </submittedName>
</protein>
<dbReference type="EMBL" id="CP056041">
    <property type="protein sequence ID" value="QKZ20584.1"/>
    <property type="molecule type" value="Genomic_DNA"/>
</dbReference>
<dbReference type="RefSeq" id="WP_176576548.1">
    <property type="nucleotide sequence ID" value="NZ_CBDRGH010000059.1"/>
</dbReference>
<dbReference type="AlphaFoldDB" id="A0A7H8TB48"/>
<name>A0A7H8TB48_STRCX</name>
<evidence type="ECO:0000313" key="1">
    <source>
        <dbReference type="EMBL" id="QKZ20584.1"/>
    </source>
</evidence>
<organism evidence="1 2">
    <name type="scientific">Streptomyces chartreusis</name>
    <dbReference type="NCBI Taxonomy" id="1969"/>
    <lineage>
        <taxon>Bacteria</taxon>
        <taxon>Bacillati</taxon>
        <taxon>Actinomycetota</taxon>
        <taxon>Actinomycetes</taxon>
        <taxon>Kitasatosporales</taxon>
        <taxon>Streptomycetaceae</taxon>
        <taxon>Streptomyces</taxon>
    </lineage>
</organism>
<accession>A0A7H8TB48</accession>